<dbReference type="STRING" id="1317124.DW2_14395"/>
<dbReference type="SUPFAM" id="SSF55874">
    <property type="entry name" value="ATPase domain of HSP90 chaperone/DNA topoisomerase II/histidine kinase"/>
    <property type="match status" value="1"/>
</dbReference>
<comment type="caution">
    <text evidence="19">The sequence shown here is derived from an EMBL/GenBank/DDBJ whole genome shotgun (WGS) entry which is preliminary data.</text>
</comment>
<dbReference type="InterPro" id="IPR036097">
    <property type="entry name" value="HisK_dim/P_sf"/>
</dbReference>
<dbReference type="SMART" id="SM00388">
    <property type="entry name" value="HisKA"/>
    <property type="match status" value="1"/>
</dbReference>
<sequence>MIPLRRTITLVTCSLALAASAGVTYFFNENAKEISRRAFLKGMQSETQLLSLYYGEQYRQFAADAELVSKAGEVRSLLSENNDPASPAAALAAARDSKQRVTTLFKALLESRPEYKQARLIGVRNGGKEIVRVDRDANGVTATPDVALQNKSNESYYKQIVNHDWHETHAHGPSGGERHVLFSPVTFNREEGRISYPLTYTLRVMHPVLSATNGLEGFIIVNIDYGTLLSSSFGGIDKDSNVIVMNDQGDYMTYFTGGEIARLEVAGQYTRPPTGIAEKLLTADQESGVLEADGNISYFTTMPINPEQPARKIKIAFVQPVATTVAKIGGIGMESALAAALVVALAVVAAFILITIIMRPLNILRAEVKRATKGETALNLPVQWKNELGQLAKAFQLLVDKHVQAESRLRLILDNVGEGILSIDTSGKIVTFNPACEEIFGYEAEEVIGQNVSMLMPLRHARHHDNYLTRYQKEGTRRIDWSGRTETGKRSDGTTFPLELTVTETMLGKRRLFVGILRDISERQLAEKANADFLATVSHALRMPLTAIRDSLAQQRSGAQASAPETDTKISRLTVDTGESLQELIDTLLDLERIKAKSLKLNKERFDLLDLVKEVVADWRGDPEKPGLAFVTAPDSTPAIVNADRKQVRRVLINLLANAERLSETGGTVDVTVLRDTQNRIARLSIVAQGQPYPREVAIDETSETPPSATEQAEGSELGLIVARELVALHDGAMHLEPTQGRGVNYAVELPLGDRGLNGLLRDRREPSAADLT</sequence>
<dbReference type="SUPFAM" id="SSF55785">
    <property type="entry name" value="PYP-like sensor domain (PAS domain)"/>
    <property type="match status" value="1"/>
</dbReference>
<evidence type="ECO:0000256" key="4">
    <source>
        <dbReference type="ARBA" id="ARBA00022553"/>
    </source>
</evidence>
<dbReference type="InterPro" id="IPR003661">
    <property type="entry name" value="HisK_dim/P_dom"/>
</dbReference>
<evidence type="ECO:0000256" key="16">
    <source>
        <dbReference type="SAM" id="SignalP"/>
    </source>
</evidence>
<comment type="function">
    <text evidence="13">Putative oxygen sensor; modulates the activity of FixJ, a transcriptional activator of nitrogen fixation fixK gene. FixL probably acts as a kinase that phosphorylates FixJ.</text>
</comment>
<evidence type="ECO:0000259" key="18">
    <source>
        <dbReference type="PROSITE" id="PS50112"/>
    </source>
</evidence>
<keyword evidence="4" id="KW-0597">Phosphoprotein</keyword>
<dbReference type="Gene3D" id="6.10.340.10">
    <property type="match status" value="1"/>
</dbReference>
<dbReference type="PROSITE" id="PS50109">
    <property type="entry name" value="HIS_KIN"/>
    <property type="match status" value="1"/>
</dbReference>
<dbReference type="GO" id="GO:0005524">
    <property type="term" value="F:ATP binding"/>
    <property type="evidence" value="ECO:0007669"/>
    <property type="project" value="UniProtKB-KW"/>
</dbReference>
<feature type="domain" description="Histidine kinase" evidence="17">
    <location>
        <begin position="536"/>
        <end position="754"/>
    </location>
</feature>
<evidence type="ECO:0000256" key="14">
    <source>
        <dbReference type="ARBA" id="ARBA00070616"/>
    </source>
</evidence>
<reference evidence="20" key="1">
    <citation type="submission" date="2013-04" db="EMBL/GenBank/DDBJ databases">
        <title>Thioclava sp. 13D2W-2 Genome Sequencing.</title>
        <authorList>
            <person name="Lai Q."/>
            <person name="Li G."/>
            <person name="Shao Z."/>
        </authorList>
    </citation>
    <scope>NUCLEOTIDE SEQUENCE [LARGE SCALE GENOMIC DNA]</scope>
    <source>
        <strain evidence="20">13D2W-2</strain>
    </source>
</reference>
<dbReference type="SMART" id="SM00091">
    <property type="entry name" value="PAS"/>
    <property type="match status" value="1"/>
</dbReference>
<evidence type="ECO:0000256" key="12">
    <source>
        <dbReference type="ARBA" id="ARBA00023136"/>
    </source>
</evidence>
<dbReference type="Proteomes" id="UP000028607">
    <property type="component" value="Unassembled WGS sequence"/>
</dbReference>
<proteinExistence type="predicted"/>
<evidence type="ECO:0000256" key="5">
    <source>
        <dbReference type="ARBA" id="ARBA00022679"/>
    </source>
</evidence>
<evidence type="ECO:0000256" key="2">
    <source>
        <dbReference type="ARBA" id="ARBA00004141"/>
    </source>
</evidence>
<dbReference type="InterPro" id="IPR003594">
    <property type="entry name" value="HATPase_dom"/>
</dbReference>
<evidence type="ECO:0000256" key="15">
    <source>
        <dbReference type="SAM" id="Phobius"/>
    </source>
</evidence>
<evidence type="ECO:0000256" key="10">
    <source>
        <dbReference type="ARBA" id="ARBA00022989"/>
    </source>
</evidence>
<keyword evidence="12 15" id="KW-0472">Membrane</keyword>
<dbReference type="InterPro" id="IPR005467">
    <property type="entry name" value="His_kinase_dom"/>
</dbReference>
<dbReference type="Gene3D" id="3.30.450.20">
    <property type="entry name" value="PAS domain"/>
    <property type="match status" value="2"/>
</dbReference>
<protein>
    <recommendedName>
        <fullName evidence="14">Sensor protein FixL</fullName>
        <ecNumber evidence="3">2.7.13.3</ecNumber>
    </recommendedName>
</protein>
<dbReference type="GO" id="GO:0016020">
    <property type="term" value="C:membrane"/>
    <property type="evidence" value="ECO:0007669"/>
    <property type="project" value="UniProtKB-SubCell"/>
</dbReference>
<evidence type="ECO:0000256" key="7">
    <source>
        <dbReference type="ARBA" id="ARBA00022741"/>
    </source>
</evidence>
<evidence type="ECO:0000313" key="19">
    <source>
        <dbReference type="EMBL" id="KFE34198.1"/>
    </source>
</evidence>
<dbReference type="SUPFAM" id="SSF103190">
    <property type="entry name" value="Sensory domain-like"/>
    <property type="match status" value="1"/>
</dbReference>
<dbReference type="InterPro" id="IPR036890">
    <property type="entry name" value="HATPase_C_sf"/>
</dbReference>
<evidence type="ECO:0000256" key="9">
    <source>
        <dbReference type="ARBA" id="ARBA00022840"/>
    </source>
</evidence>
<name>A0A085TU01_9RHOB</name>
<dbReference type="PROSITE" id="PS50112">
    <property type="entry name" value="PAS"/>
    <property type="match status" value="1"/>
</dbReference>
<dbReference type="CDD" id="cd00082">
    <property type="entry name" value="HisKA"/>
    <property type="match status" value="1"/>
</dbReference>
<comment type="catalytic activity">
    <reaction evidence="1">
        <text>ATP + protein L-histidine = ADP + protein N-phospho-L-histidine.</text>
        <dbReference type="EC" id="2.7.13.3"/>
    </reaction>
</comment>
<dbReference type="Gene3D" id="3.30.565.10">
    <property type="entry name" value="Histidine kinase-like ATPase, C-terminal domain"/>
    <property type="match status" value="1"/>
</dbReference>
<dbReference type="GO" id="GO:0000155">
    <property type="term" value="F:phosphorelay sensor kinase activity"/>
    <property type="evidence" value="ECO:0007669"/>
    <property type="project" value="InterPro"/>
</dbReference>
<dbReference type="InterPro" id="IPR035965">
    <property type="entry name" value="PAS-like_dom_sf"/>
</dbReference>
<dbReference type="EC" id="2.7.13.3" evidence="3"/>
<organism evidence="19 20">
    <name type="scientific">Thioclava atlantica</name>
    <dbReference type="NCBI Taxonomy" id="1317124"/>
    <lineage>
        <taxon>Bacteria</taxon>
        <taxon>Pseudomonadati</taxon>
        <taxon>Pseudomonadota</taxon>
        <taxon>Alphaproteobacteria</taxon>
        <taxon>Rhodobacterales</taxon>
        <taxon>Paracoccaceae</taxon>
        <taxon>Thioclava</taxon>
    </lineage>
</organism>
<dbReference type="RefSeq" id="WP_038147721.1">
    <property type="nucleotide sequence ID" value="NZ_AQRC01000012.1"/>
</dbReference>
<evidence type="ECO:0000256" key="11">
    <source>
        <dbReference type="ARBA" id="ARBA00023012"/>
    </source>
</evidence>
<dbReference type="PANTHER" id="PTHR42878">
    <property type="entry name" value="TWO-COMPONENT HISTIDINE KINASE"/>
    <property type="match status" value="1"/>
</dbReference>
<dbReference type="InterPro" id="IPR000014">
    <property type="entry name" value="PAS"/>
</dbReference>
<dbReference type="NCBIfam" id="TIGR00229">
    <property type="entry name" value="sensory_box"/>
    <property type="match status" value="1"/>
</dbReference>
<dbReference type="AlphaFoldDB" id="A0A085TU01"/>
<keyword evidence="7" id="KW-0547">Nucleotide-binding</keyword>
<dbReference type="GO" id="GO:0000156">
    <property type="term" value="F:phosphorelay response regulator activity"/>
    <property type="evidence" value="ECO:0007669"/>
    <property type="project" value="TreeGrafter"/>
</dbReference>
<dbReference type="EMBL" id="AQRC01000012">
    <property type="protein sequence ID" value="KFE34198.1"/>
    <property type="molecule type" value="Genomic_DNA"/>
</dbReference>
<keyword evidence="16" id="KW-0732">Signal</keyword>
<dbReference type="eggNOG" id="COG5002">
    <property type="taxonomic scope" value="Bacteria"/>
</dbReference>
<keyword evidence="8 19" id="KW-0418">Kinase</keyword>
<dbReference type="GO" id="GO:0030295">
    <property type="term" value="F:protein kinase activator activity"/>
    <property type="evidence" value="ECO:0007669"/>
    <property type="project" value="TreeGrafter"/>
</dbReference>
<feature type="signal peptide" evidence="16">
    <location>
        <begin position="1"/>
        <end position="21"/>
    </location>
</feature>
<dbReference type="Pfam" id="PF02518">
    <property type="entry name" value="HATPase_c"/>
    <property type="match status" value="1"/>
</dbReference>
<keyword evidence="6 15" id="KW-0812">Transmembrane</keyword>
<dbReference type="SUPFAM" id="SSF47384">
    <property type="entry name" value="Homodimeric domain of signal transducing histidine kinase"/>
    <property type="match status" value="1"/>
</dbReference>
<dbReference type="SUPFAM" id="SSF158472">
    <property type="entry name" value="HAMP domain-like"/>
    <property type="match status" value="1"/>
</dbReference>
<evidence type="ECO:0000259" key="17">
    <source>
        <dbReference type="PROSITE" id="PS50109"/>
    </source>
</evidence>
<feature type="transmembrane region" description="Helical" evidence="15">
    <location>
        <begin position="336"/>
        <end position="357"/>
    </location>
</feature>
<dbReference type="InterPro" id="IPR050351">
    <property type="entry name" value="BphY/WalK/GraS-like"/>
</dbReference>
<dbReference type="Pfam" id="PF00512">
    <property type="entry name" value="HisKA"/>
    <property type="match status" value="1"/>
</dbReference>
<dbReference type="PANTHER" id="PTHR42878:SF7">
    <property type="entry name" value="SENSOR HISTIDINE KINASE GLRK"/>
    <property type="match status" value="1"/>
</dbReference>
<keyword evidence="5" id="KW-0808">Transferase</keyword>
<feature type="domain" description="PAS" evidence="18">
    <location>
        <begin position="405"/>
        <end position="457"/>
    </location>
</feature>
<dbReference type="Gene3D" id="1.10.287.130">
    <property type="match status" value="1"/>
</dbReference>
<dbReference type="CDD" id="cd00130">
    <property type="entry name" value="PAS"/>
    <property type="match status" value="1"/>
</dbReference>
<keyword evidence="9" id="KW-0067">ATP-binding</keyword>
<evidence type="ECO:0000256" key="1">
    <source>
        <dbReference type="ARBA" id="ARBA00000085"/>
    </source>
</evidence>
<accession>A0A085TU01</accession>
<dbReference type="PATRIC" id="fig|1317124.6.peg.2895"/>
<evidence type="ECO:0000256" key="3">
    <source>
        <dbReference type="ARBA" id="ARBA00012438"/>
    </source>
</evidence>
<dbReference type="InterPro" id="IPR029151">
    <property type="entry name" value="Sensor-like_sf"/>
</dbReference>
<dbReference type="Pfam" id="PF21623">
    <property type="entry name" value="HK_sensor_dom_bact"/>
    <property type="match status" value="1"/>
</dbReference>
<dbReference type="Pfam" id="PF00989">
    <property type="entry name" value="PAS"/>
    <property type="match status" value="1"/>
</dbReference>
<keyword evidence="20" id="KW-1185">Reference proteome</keyword>
<evidence type="ECO:0000313" key="20">
    <source>
        <dbReference type="Proteomes" id="UP000028607"/>
    </source>
</evidence>
<dbReference type="CDD" id="cd06225">
    <property type="entry name" value="HAMP"/>
    <property type="match status" value="1"/>
</dbReference>
<dbReference type="OrthoDB" id="9795133at2"/>
<gene>
    <name evidence="19" type="ORF">DW2_14395</name>
</gene>
<dbReference type="SMART" id="SM00387">
    <property type="entry name" value="HATPase_c"/>
    <property type="match status" value="1"/>
</dbReference>
<comment type="subcellular location">
    <subcellularLocation>
        <location evidence="2">Membrane</location>
        <topology evidence="2">Multi-pass membrane protein</topology>
    </subcellularLocation>
</comment>
<reference evidence="19 20" key="2">
    <citation type="journal article" date="2015" name="Antonie Van Leeuwenhoek">
        <title>Thioclava indica sp. nov., isolated from surface seawater of the Indian Ocean.</title>
        <authorList>
            <person name="Liu Y."/>
            <person name="Lai Q."/>
            <person name="Du J."/>
            <person name="Xu H."/>
            <person name="Jiang L."/>
            <person name="Shao Z."/>
        </authorList>
    </citation>
    <scope>NUCLEOTIDE SEQUENCE [LARGE SCALE GENOMIC DNA]</scope>
    <source>
        <strain evidence="19 20">13D2W-2</strain>
    </source>
</reference>
<feature type="chain" id="PRO_5001797508" description="Sensor protein FixL" evidence="16">
    <location>
        <begin position="22"/>
        <end position="773"/>
    </location>
</feature>
<keyword evidence="10 15" id="KW-1133">Transmembrane helix</keyword>
<evidence type="ECO:0000256" key="13">
    <source>
        <dbReference type="ARBA" id="ARBA00059827"/>
    </source>
</evidence>
<dbReference type="InterPro" id="IPR013767">
    <property type="entry name" value="PAS_fold"/>
</dbReference>
<keyword evidence="11" id="KW-0902">Two-component regulatory system</keyword>
<dbReference type="GO" id="GO:0007234">
    <property type="term" value="P:osmosensory signaling via phosphorelay pathway"/>
    <property type="evidence" value="ECO:0007669"/>
    <property type="project" value="TreeGrafter"/>
</dbReference>
<dbReference type="FunFam" id="3.30.450.20:FF:000060">
    <property type="entry name" value="Sensor protein FixL"/>
    <property type="match status" value="1"/>
</dbReference>
<dbReference type="InterPro" id="IPR048760">
    <property type="entry name" value="VP0354-like_sensor_dom"/>
</dbReference>
<evidence type="ECO:0000256" key="8">
    <source>
        <dbReference type="ARBA" id="ARBA00022777"/>
    </source>
</evidence>
<dbReference type="GO" id="GO:0006355">
    <property type="term" value="P:regulation of DNA-templated transcription"/>
    <property type="evidence" value="ECO:0007669"/>
    <property type="project" value="InterPro"/>
</dbReference>
<evidence type="ECO:0000256" key="6">
    <source>
        <dbReference type="ARBA" id="ARBA00022692"/>
    </source>
</evidence>